<comment type="caution">
    <text evidence="2">The sequence shown here is derived from an EMBL/GenBank/DDBJ whole genome shotgun (WGS) entry which is preliminary data.</text>
</comment>
<reference evidence="2 3" key="1">
    <citation type="journal article" date="2022" name="bioRxiv">
        <title>Genomics of Preaxostyla Flagellates Illuminates Evolutionary Transitions and the Path Towards Mitochondrial Loss.</title>
        <authorList>
            <person name="Novak L.V.F."/>
            <person name="Treitli S.C."/>
            <person name="Pyrih J."/>
            <person name="Halakuc P."/>
            <person name="Pipaliya S.V."/>
            <person name="Vacek V."/>
            <person name="Brzon O."/>
            <person name="Soukal P."/>
            <person name="Eme L."/>
            <person name="Dacks J.B."/>
            <person name="Karnkowska A."/>
            <person name="Elias M."/>
            <person name="Hampl V."/>
        </authorList>
    </citation>
    <scope>NUCLEOTIDE SEQUENCE [LARGE SCALE GENOMIC DNA]</scope>
    <source>
        <strain evidence="2">NAU3</strain>
        <tissue evidence="2">Gut</tissue>
    </source>
</reference>
<dbReference type="EMBL" id="JARBJD010000098">
    <property type="protein sequence ID" value="KAK2952849.1"/>
    <property type="molecule type" value="Genomic_DNA"/>
</dbReference>
<gene>
    <name evidence="2" type="ORF">BLNAU_12170</name>
</gene>
<feature type="compositionally biased region" description="Polar residues" evidence="1">
    <location>
        <begin position="110"/>
        <end position="127"/>
    </location>
</feature>
<evidence type="ECO:0000313" key="2">
    <source>
        <dbReference type="EMBL" id="KAK2952849.1"/>
    </source>
</evidence>
<protein>
    <submittedName>
        <fullName evidence="2">Uncharacterized protein</fullName>
    </submittedName>
</protein>
<keyword evidence="3" id="KW-1185">Reference proteome</keyword>
<accession>A0ABQ9XM73</accession>
<sequence>MYNTNKEGTIKMKPMTRNYFASRFSIHILQIQSHCASQSASADSEPEQQLLECLKKRSDEGENARGEEQREASEQRESRSVPSPPSNSTSDAQSLSVTLLRSQLLPTLSFHPSNCQSEDTTEASQNKAWWPISAQF</sequence>
<feature type="region of interest" description="Disordered" evidence="1">
    <location>
        <begin position="110"/>
        <end position="136"/>
    </location>
</feature>
<evidence type="ECO:0000256" key="1">
    <source>
        <dbReference type="SAM" id="MobiDB-lite"/>
    </source>
</evidence>
<name>A0ABQ9XM73_9EUKA</name>
<feature type="compositionally biased region" description="Polar residues" evidence="1">
    <location>
        <begin position="86"/>
        <end position="96"/>
    </location>
</feature>
<organism evidence="2 3">
    <name type="scientific">Blattamonas nauphoetae</name>
    <dbReference type="NCBI Taxonomy" id="2049346"/>
    <lineage>
        <taxon>Eukaryota</taxon>
        <taxon>Metamonada</taxon>
        <taxon>Preaxostyla</taxon>
        <taxon>Oxymonadida</taxon>
        <taxon>Blattamonas</taxon>
    </lineage>
</organism>
<proteinExistence type="predicted"/>
<dbReference type="Proteomes" id="UP001281761">
    <property type="component" value="Unassembled WGS sequence"/>
</dbReference>
<evidence type="ECO:0000313" key="3">
    <source>
        <dbReference type="Proteomes" id="UP001281761"/>
    </source>
</evidence>
<feature type="compositionally biased region" description="Basic and acidic residues" evidence="1">
    <location>
        <begin position="55"/>
        <end position="79"/>
    </location>
</feature>
<feature type="region of interest" description="Disordered" evidence="1">
    <location>
        <begin position="55"/>
        <end position="96"/>
    </location>
</feature>